<dbReference type="RefSeq" id="WP_089896298.1">
    <property type="nucleotide sequence ID" value="NZ_FOJG01000001.1"/>
</dbReference>
<keyword evidence="2" id="KW-0808">Transferase</keyword>
<sequence length="905" mass="102702">MKTLPSKSIRLNEVLLNTTPKGMVDFKELLKEFGLAFTINDFYLQVGEISQVQGWILHLSVVRVQIEPLLRILIPELLRLDVPFKIIRDIETAKFLLDAELGYYRLGKIVAVYPKPHTDIARLAAFLVHLTDGFRGPAIPTDRHLGSIVYTRYGSYNPVIKKGGDRTRYIYNVAMELIPDEFIMPYVPPADVKWPFDIIAKVIPLPAGKLFKNTYKPLLVIKEDTKGRVLKGIYMKHFLNFRHCIIKEGKRDMWLDENGRDIQDRLRWQYKLCNDLSEDIPFPKIFDLFEENGDLYLVMEFINGNSLEAIIAGFYEKEHRWQVLSLKNKTLLFKYVIHVVRIIQLFHEKGYIHRDITPANFLVDKKDRIFLIDMELSYSTTENFPDPPFKFGTPGYVSREQKYFRKPDTKQDIYAVGALLLYAFTGLSPLKYNVKKTDLLLDSIHFFTGDPEIGSLIVGCISVDPEQRILLPEAIARLEALQLYYAAVEPRDTAAGSVSTGRLTPATLSGIIDSAWKGIMGDDFLTEDLLWDAPVLYRADGRNGYMERRYLPEFYSGMSGILYAIAKAKILGYNMDAFSSAYEQCMAFIKGKITADNREIEPGLYYGLAGIGVCIAISIESGYLPEEEEQLSLLGECFTSVADSLDYANGIAGQGMALLYCSRWLAQDFVKKQLDEYVRILLESQLRNGSWTSGRRTDPVRSRNIGYVEGVPGIIDFLLAYVGIYPTEAVLSAIRKGLEWLVKLGVRRNGTFYWKTNEASAAFLISRDYGLPGIAALFINAYQQFKDPSYQRIAEEVLRYLPAFPVNENFTLGDGLSGLGEVYLKAALVFKSDEWMSRADWIAQHLAHLLITGKRGSAFWIMDQGTESVAGLMRGGCGALHFFMNYSHPTGMYPLLRFYGPSAKL</sequence>
<dbReference type="SMART" id="SM00220">
    <property type="entry name" value="S_TKc"/>
    <property type="match status" value="1"/>
</dbReference>
<dbReference type="GO" id="GO:0031179">
    <property type="term" value="P:peptide modification"/>
    <property type="evidence" value="ECO:0007669"/>
    <property type="project" value="InterPro"/>
</dbReference>
<dbReference type="InterPro" id="IPR007822">
    <property type="entry name" value="LANC-like"/>
</dbReference>
<dbReference type="PROSITE" id="PS50011">
    <property type="entry name" value="PROTEIN_KINASE_DOM"/>
    <property type="match status" value="1"/>
</dbReference>
<reference evidence="3" key="1">
    <citation type="submission" date="2016-10" db="EMBL/GenBank/DDBJ databases">
        <authorList>
            <person name="Varghese N."/>
            <person name="Submissions S."/>
        </authorList>
    </citation>
    <scope>NUCLEOTIDE SEQUENCE [LARGE SCALE GENOMIC DNA]</scope>
    <source>
        <strain evidence="3">DSM 3695</strain>
    </source>
</reference>
<dbReference type="Pfam" id="PF05147">
    <property type="entry name" value="LANC_like"/>
    <property type="match status" value="1"/>
</dbReference>
<dbReference type="SMART" id="SM01260">
    <property type="entry name" value="LANC_like"/>
    <property type="match status" value="1"/>
</dbReference>
<keyword evidence="2" id="KW-0723">Serine/threonine-protein kinase</keyword>
<dbReference type="PRINTS" id="PR01950">
    <property type="entry name" value="LANCSUPER"/>
</dbReference>
<dbReference type="OrthoDB" id="9813021at2"/>
<proteinExistence type="predicted"/>
<protein>
    <submittedName>
        <fullName evidence="2">Serine/threonine protein kinase</fullName>
    </submittedName>
</protein>
<accession>A0A1I0RP82</accession>
<dbReference type="STRING" id="29529.SAMN04488122_3173"/>
<dbReference type="GO" id="GO:0004674">
    <property type="term" value="F:protein serine/threonine kinase activity"/>
    <property type="evidence" value="ECO:0007669"/>
    <property type="project" value="UniProtKB-KW"/>
</dbReference>
<dbReference type="InterPro" id="IPR012341">
    <property type="entry name" value="6hp_glycosidase-like_sf"/>
</dbReference>
<organism evidence="2 3">
    <name type="scientific">Chitinophaga arvensicola</name>
    <dbReference type="NCBI Taxonomy" id="29529"/>
    <lineage>
        <taxon>Bacteria</taxon>
        <taxon>Pseudomonadati</taxon>
        <taxon>Bacteroidota</taxon>
        <taxon>Chitinophagia</taxon>
        <taxon>Chitinophagales</taxon>
        <taxon>Chitinophagaceae</taxon>
        <taxon>Chitinophaga</taxon>
    </lineage>
</organism>
<evidence type="ECO:0000313" key="3">
    <source>
        <dbReference type="Proteomes" id="UP000199310"/>
    </source>
</evidence>
<dbReference type="SUPFAM" id="SSF56112">
    <property type="entry name" value="Protein kinase-like (PK-like)"/>
    <property type="match status" value="1"/>
</dbReference>
<keyword evidence="2" id="KW-0418">Kinase</keyword>
<dbReference type="InterPro" id="IPR008266">
    <property type="entry name" value="Tyr_kinase_AS"/>
</dbReference>
<dbReference type="Gene3D" id="1.50.10.10">
    <property type="match status" value="1"/>
</dbReference>
<dbReference type="GO" id="GO:0005524">
    <property type="term" value="F:ATP binding"/>
    <property type="evidence" value="ECO:0007669"/>
    <property type="project" value="InterPro"/>
</dbReference>
<dbReference type="PANTHER" id="PTHR44167">
    <property type="entry name" value="OVARIAN-SPECIFIC SERINE/THREONINE-PROTEIN KINASE LOK-RELATED"/>
    <property type="match status" value="1"/>
</dbReference>
<dbReference type="InterPro" id="IPR057929">
    <property type="entry name" value="RamC_N"/>
</dbReference>
<evidence type="ECO:0000313" key="2">
    <source>
        <dbReference type="EMBL" id="SEW43064.1"/>
    </source>
</evidence>
<dbReference type="SUPFAM" id="SSF158745">
    <property type="entry name" value="LanC-like"/>
    <property type="match status" value="1"/>
</dbReference>
<dbReference type="Gene3D" id="1.10.510.10">
    <property type="entry name" value="Transferase(Phosphotransferase) domain 1"/>
    <property type="match status" value="1"/>
</dbReference>
<dbReference type="InterPro" id="IPR011009">
    <property type="entry name" value="Kinase-like_dom_sf"/>
</dbReference>
<dbReference type="Pfam" id="PF00069">
    <property type="entry name" value="Pkinase"/>
    <property type="match status" value="1"/>
</dbReference>
<evidence type="ECO:0000259" key="1">
    <source>
        <dbReference type="PROSITE" id="PS50011"/>
    </source>
</evidence>
<keyword evidence="3" id="KW-1185">Reference proteome</keyword>
<dbReference type="GO" id="GO:0005975">
    <property type="term" value="P:carbohydrate metabolic process"/>
    <property type="evidence" value="ECO:0007669"/>
    <property type="project" value="InterPro"/>
</dbReference>
<name>A0A1I0RP82_9BACT</name>
<dbReference type="AlphaFoldDB" id="A0A1I0RP82"/>
<dbReference type="Pfam" id="PF25816">
    <property type="entry name" value="RamC_N"/>
    <property type="match status" value="1"/>
</dbReference>
<feature type="domain" description="Protein kinase" evidence="1">
    <location>
        <begin position="215"/>
        <end position="485"/>
    </location>
</feature>
<dbReference type="PROSITE" id="PS00109">
    <property type="entry name" value="PROTEIN_KINASE_TYR"/>
    <property type="match status" value="1"/>
</dbReference>
<gene>
    <name evidence="2" type="ORF">SAMN04488122_3173</name>
</gene>
<dbReference type="InterPro" id="IPR000719">
    <property type="entry name" value="Prot_kinase_dom"/>
</dbReference>
<dbReference type="Proteomes" id="UP000199310">
    <property type="component" value="Unassembled WGS sequence"/>
</dbReference>
<dbReference type="PANTHER" id="PTHR44167:SF24">
    <property type="entry name" value="SERINE_THREONINE-PROTEIN KINASE CHK2"/>
    <property type="match status" value="1"/>
</dbReference>
<dbReference type="EMBL" id="FOJG01000001">
    <property type="protein sequence ID" value="SEW43064.1"/>
    <property type="molecule type" value="Genomic_DNA"/>
</dbReference>